<accession>A0A1M6QJ54</accession>
<name>A0A1M6QJ54_9FIRM</name>
<keyword evidence="2" id="KW-1185">Reference proteome</keyword>
<evidence type="ECO:0008006" key="3">
    <source>
        <dbReference type="Google" id="ProtNLM"/>
    </source>
</evidence>
<gene>
    <name evidence="1" type="ORF">SAMN02745227_01763</name>
</gene>
<evidence type="ECO:0000313" key="1">
    <source>
        <dbReference type="EMBL" id="SHK20047.1"/>
    </source>
</evidence>
<dbReference type="RefSeq" id="WP_084672502.1">
    <property type="nucleotide sequence ID" value="NZ_FRAI01000021.1"/>
</dbReference>
<dbReference type="AlphaFoldDB" id="A0A1M6QJ54"/>
<organism evidence="1 2">
    <name type="scientific">Anaerobranca californiensis DSM 14826</name>
    <dbReference type="NCBI Taxonomy" id="1120989"/>
    <lineage>
        <taxon>Bacteria</taxon>
        <taxon>Bacillati</taxon>
        <taxon>Bacillota</taxon>
        <taxon>Clostridia</taxon>
        <taxon>Eubacteriales</taxon>
        <taxon>Proteinivoracaceae</taxon>
        <taxon>Anaerobranca</taxon>
    </lineage>
</organism>
<reference evidence="2" key="1">
    <citation type="submission" date="2016-11" db="EMBL/GenBank/DDBJ databases">
        <authorList>
            <person name="Varghese N."/>
            <person name="Submissions S."/>
        </authorList>
    </citation>
    <scope>NUCLEOTIDE SEQUENCE [LARGE SCALE GENOMIC DNA]</scope>
    <source>
        <strain evidence="2">DSM 14826</strain>
    </source>
</reference>
<evidence type="ECO:0000313" key="2">
    <source>
        <dbReference type="Proteomes" id="UP000243547"/>
    </source>
</evidence>
<protein>
    <recommendedName>
        <fullName evidence="3">Polyhydroxyalkanoate synthesis regulator phasin</fullName>
    </recommendedName>
</protein>
<sequence>MEMEKTIKNIILAGIGTAAFAYEKAMETVEDMVKKGELTVEQGKALTGQLKTKLTKNDGVQSEITFNATTLNEILAQGKLATKKRY</sequence>
<dbReference type="EMBL" id="FRAI01000021">
    <property type="protein sequence ID" value="SHK20047.1"/>
    <property type="molecule type" value="Genomic_DNA"/>
</dbReference>
<proteinExistence type="predicted"/>
<dbReference type="STRING" id="1120989.SAMN02745227_01763"/>
<dbReference type="OrthoDB" id="2134917at2"/>
<dbReference type="Proteomes" id="UP000243547">
    <property type="component" value="Unassembled WGS sequence"/>
</dbReference>